<accession>A0A5B8NNW8</accession>
<proteinExistence type="predicted"/>
<evidence type="ECO:0000313" key="1">
    <source>
        <dbReference type="EMBL" id="QDZ40983.1"/>
    </source>
</evidence>
<dbReference type="Gene3D" id="1.20.1220.20">
    <property type="entry name" value="Uncharcterised protein PF01724"/>
    <property type="match status" value="1"/>
</dbReference>
<evidence type="ECO:0000313" key="2">
    <source>
        <dbReference type="Proteomes" id="UP000318453"/>
    </source>
</evidence>
<reference evidence="1" key="1">
    <citation type="submission" date="2019-08" db="EMBL/GenBank/DDBJ databases">
        <title>Carotenoids and Carotenoid Binding Proteins in the Halophilic Cyanobacterium Euhalothece sp. ZM00.</title>
        <authorList>
            <person name="Cho S.M."/>
            <person name="Song J.Y."/>
            <person name="Park Y.-I."/>
        </authorList>
    </citation>
    <scope>NUCLEOTIDE SEQUENCE [LARGE SCALE GENOMIC DNA]</scope>
    <source>
        <strain evidence="1">Z-M001</strain>
    </source>
</reference>
<gene>
    <name evidence="1" type="ORF">FRE64_14165</name>
</gene>
<dbReference type="AlphaFoldDB" id="A0A5B8NNW8"/>
<dbReference type="OrthoDB" id="5769308at2"/>
<dbReference type="PANTHER" id="PTHR34235">
    <property type="entry name" value="SLR1203 PROTEIN-RELATED"/>
    <property type="match status" value="1"/>
</dbReference>
<name>A0A5B8NNW8_9CHRO</name>
<sequence>MVAQSSQALKDLYEKDFVLWIDQTAEQIRQGNINNLDWENLLAEIEALGREQRNKVESYLIQTIKNLLMYQYWQSEKVYCERGWIEEIDNFRIELEILLRSKTLYNYGISILENCYQKAKRSVIKKTEFSARVFPEKCPYTWEEVIDFDFLPESNS</sequence>
<dbReference type="RefSeq" id="WP_146296823.1">
    <property type="nucleotide sequence ID" value="NZ_CP042326.1"/>
</dbReference>
<keyword evidence="2" id="KW-1185">Reference proteome</keyword>
<dbReference type="Pfam" id="PF01724">
    <property type="entry name" value="DUF29"/>
    <property type="match status" value="1"/>
</dbReference>
<dbReference type="EMBL" id="CP042326">
    <property type="protein sequence ID" value="QDZ40983.1"/>
    <property type="molecule type" value="Genomic_DNA"/>
</dbReference>
<dbReference type="InterPro" id="IPR002636">
    <property type="entry name" value="DUF29"/>
</dbReference>
<protein>
    <submittedName>
        <fullName evidence="1">DUF29 domain-containing protein</fullName>
    </submittedName>
</protein>
<dbReference type="PANTHER" id="PTHR34235:SF3">
    <property type="entry name" value="SLR1203 PROTEIN"/>
    <property type="match status" value="1"/>
</dbReference>
<dbReference type="Proteomes" id="UP000318453">
    <property type="component" value="Chromosome"/>
</dbReference>
<organism evidence="1 2">
    <name type="scientific">Euhalothece natronophila Z-M001</name>
    <dbReference type="NCBI Taxonomy" id="522448"/>
    <lineage>
        <taxon>Bacteria</taxon>
        <taxon>Bacillati</taxon>
        <taxon>Cyanobacteriota</taxon>
        <taxon>Cyanophyceae</taxon>
        <taxon>Oscillatoriophycideae</taxon>
        <taxon>Chroococcales</taxon>
        <taxon>Halothecacae</taxon>
        <taxon>Halothece cluster</taxon>
        <taxon>Euhalothece</taxon>
    </lineage>
</organism>
<dbReference type="KEGG" id="enn:FRE64_14165"/>